<dbReference type="EMBL" id="JBBMFN010000001">
    <property type="protein sequence ID" value="MEQ2464167.1"/>
    <property type="molecule type" value="Genomic_DNA"/>
</dbReference>
<evidence type="ECO:0000313" key="1">
    <source>
        <dbReference type="EMBL" id="MEQ2464167.1"/>
    </source>
</evidence>
<dbReference type="Proteomes" id="UP001465426">
    <property type="component" value="Unassembled WGS sequence"/>
</dbReference>
<keyword evidence="2" id="KW-1185">Reference proteome</keyword>
<evidence type="ECO:0000313" key="2">
    <source>
        <dbReference type="Proteomes" id="UP001465426"/>
    </source>
</evidence>
<dbReference type="RefSeq" id="WP_349204049.1">
    <property type="nucleotide sequence ID" value="NZ_JBBMFN010000001.1"/>
</dbReference>
<accession>A0ABV1ESW5</accession>
<gene>
    <name evidence="1" type="ORF">WMO63_00620</name>
</gene>
<organism evidence="1 2">
    <name type="scientific">Niallia hominis</name>
    <dbReference type="NCBI Taxonomy" id="3133173"/>
    <lineage>
        <taxon>Bacteria</taxon>
        <taxon>Bacillati</taxon>
        <taxon>Bacillota</taxon>
        <taxon>Bacilli</taxon>
        <taxon>Bacillales</taxon>
        <taxon>Bacillaceae</taxon>
        <taxon>Niallia</taxon>
    </lineage>
</organism>
<comment type="caution">
    <text evidence="1">The sequence shown here is derived from an EMBL/GenBank/DDBJ whole genome shotgun (WGS) entry which is preliminary data.</text>
</comment>
<protein>
    <submittedName>
        <fullName evidence="1">Uncharacterized protein</fullName>
    </submittedName>
</protein>
<sequence>MIRNTRDKIAKEIAKEKELELIQVQEIIDLFLKSAYTEGYIVIKTEQQ</sequence>
<name>A0ABV1ESW5_9BACI</name>
<reference evidence="1 2" key="1">
    <citation type="submission" date="2024-03" db="EMBL/GenBank/DDBJ databases">
        <title>Human intestinal bacterial collection.</title>
        <authorList>
            <person name="Pauvert C."/>
            <person name="Hitch T.C.A."/>
            <person name="Clavel T."/>
        </authorList>
    </citation>
    <scope>NUCLEOTIDE SEQUENCE [LARGE SCALE GENOMIC DNA]</scope>
    <source>
        <strain evidence="1 2">CLA-SR-H024</strain>
    </source>
</reference>
<proteinExistence type="predicted"/>